<evidence type="ECO:0000313" key="1">
    <source>
        <dbReference type="EMBL" id="QGJ93470.1"/>
    </source>
</evidence>
<name>A0A649VM17_9CAUD</name>
<sequence>MALSSVPFALQNTAHSAEIFRQAVSSLLPNAGGIQQPGDFNVTQTGTPSMAVSVSVGRCWIPGTNVSNLSGQTYSKQGMYFGLNDAAVTKTIAASDPTNPRIDVVYLCVKDSFYSGATDSIDLYVVTGTPAATPVEPTVPANSIALATIAVAANATTIVNANITMKSLFYVGEGVAVSVTPNALYTSATGFRSVKVRRVRNRAVLNGAFTNVGTTTWTAGTNYTLGTLPSGYAPPANQAERFPITWATTSGSNPVPGWAGIDSTGNITFALSSTISGAAANLYIMSVSHTWDVI</sequence>
<dbReference type="EMBL" id="MN586027">
    <property type="protein sequence ID" value="QGJ93470.1"/>
    <property type="molecule type" value="Genomic_DNA"/>
</dbReference>
<dbReference type="Proteomes" id="UP000427282">
    <property type="component" value="Segment"/>
</dbReference>
<reference evidence="1 2" key="1">
    <citation type="submission" date="2019-10" db="EMBL/GenBank/DDBJ databases">
        <authorList>
            <person name="Garlena R.A."/>
            <person name="Russell D.A."/>
            <person name="Pope W.H."/>
            <person name="Jacobs-Sera D."/>
            <person name="Hatfull G.F."/>
        </authorList>
    </citation>
    <scope>NUCLEOTIDE SEQUENCE [LARGE SCALE GENOMIC DNA]</scope>
</reference>
<protein>
    <submittedName>
        <fullName evidence="1">Uncharacterized protein</fullName>
    </submittedName>
</protein>
<proteinExistence type="predicted"/>
<gene>
    <name evidence="1" type="primary">21</name>
    <name evidence="1" type="ORF">SEA_MUFASA8_21</name>
</gene>
<organism evidence="1 2">
    <name type="scientific">Arthrobacter phage Mufasa8</name>
    <dbReference type="NCBI Taxonomy" id="2656526"/>
    <lineage>
        <taxon>Viruses</taxon>
        <taxon>Duplodnaviria</taxon>
        <taxon>Heunggongvirae</taxon>
        <taxon>Uroviricota</taxon>
        <taxon>Caudoviricetes</taxon>
        <taxon>Mufasoctovirus</taxon>
        <taxon>Mufasoctovirus mufasa8</taxon>
    </lineage>
</organism>
<keyword evidence="2" id="KW-1185">Reference proteome</keyword>
<dbReference type="GeneID" id="55814558"/>
<dbReference type="KEGG" id="vg:55814558"/>
<evidence type="ECO:0000313" key="2">
    <source>
        <dbReference type="Proteomes" id="UP000427282"/>
    </source>
</evidence>
<accession>A0A649VM17</accession>
<dbReference type="RefSeq" id="YP_009885101.1">
    <property type="nucleotide sequence ID" value="NC_049478.1"/>
</dbReference>